<sequence>MTYKDFVSKTFKKLGKTNPELSNMELWALVRTKWKKYKKNNDIGITNQKKFSNNSDYNSDSDSDDTNNSNNSDNTNSDSDVDTLDSDDSDDIYRKFMANHIKKYRKKYPTMTYLKIFGKASKKWDNKQ</sequence>
<organism evidence="2 3">
    <name type="scientific">Megavirus lba</name>
    <dbReference type="NCBI Taxonomy" id="1235314"/>
    <lineage>
        <taxon>Viruses</taxon>
        <taxon>Varidnaviria</taxon>
        <taxon>Bamfordvirae</taxon>
        <taxon>Nucleocytoviricota</taxon>
        <taxon>Megaviricetes</taxon>
        <taxon>Imitervirales</taxon>
        <taxon>Mimiviridae</taxon>
        <taxon>Megamimivirinae</taxon>
        <taxon>Megavirus</taxon>
        <taxon>Megavirus chilense</taxon>
    </lineage>
</organism>
<evidence type="ECO:0000313" key="2">
    <source>
        <dbReference type="EMBL" id="AGD92086.1"/>
    </source>
</evidence>
<reference evidence="2 3" key="1">
    <citation type="journal article" date="2013" name="Clin. Infect. Dis.">
        <title>First isolation of Mimivirus in a patient with pneumonia.</title>
        <authorList>
            <person name="Saadi H."/>
            <person name="Pagnier I."/>
            <person name="Colson P."/>
            <person name="Cherif J.K."/>
            <person name="Beji M."/>
            <person name="Boughalmi M."/>
            <person name="Azza S."/>
            <person name="Armstrong N."/>
            <person name="Robert C."/>
            <person name="Fournous G."/>
            <person name="La Scola B."/>
            <person name="Raoult D."/>
        </authorList>
    </citation>
    <scope>NUCLEOTIDE SEQUENCE [LARGE SCALE GENOMIC DNA]</scope>
    <source>
        <strain evidence="2">LBA111</strain>
    </source>
</reference>
<evidence type="ECO:0000313" key="3">
    <source>
        <dbReference type="Proteomes" id="UP000236749"/>
    </source>
</evidence>
<feature type="compositionally biased region" description="Low complexity" evidence="1">
    <location>
        <begin position="66"/>
        <end position="78"/>
    </location>
</feature>
<feature type="compositionally biased region" description="Acidic residues" evidence="1">
    <location>
        <begin position="79"/>
        <end position="89"/>
    </location>
</feature>
<proteinExistence type="predicted"/>
<gene>
    <name evidence="2" type="ORF">LBA_00166</name>
</gene>
<accession>L7Y3G6</accession>
<dbReference type="EMBL" id="JX885207">
    <property type="protein sequence ID" value="AGD92086.1"/>
    <property type="molecule type" value="Genomic_DNA"/>
</dbReference>
<dbReference type="Proteomes" id="UP000236749">
    <property type="component" value="Segment"/>
</dbReference>
<feature type="region of interest" description="Disordered" evidence="1">
    <location>
        <begin position="45"/>
        <end position="89"/>
    </location>
</feature>
<evidence type="ECO:0000256" key="1">
    <source>
        <dbReference type="SAM" id="MobiDB-lite"/>
    </source>
</evidence>
<name>L7Y3G6_9VIRU</name>
<protein>
    <submittedName>
        <fullName evidence="2">Uncharacterized protein</fullName>
    </submittedName>
</protein>